<dbReference type="FunFam" id="1.20.58.1250:FF:000002">
    <property type="entry name" value="Tubulin-specific chaperone c, putative"/>
    <property type="match status" value="1"/>
</dbReference>
<dbReference type="PANTHER" id="PTHR15139:SF0">
    <property type="entry name" value="TUBULIN-SPECIFIC CHAPERONE C"/>
    <property type="match status" value="1"/>
</dbReference>
<accession>A0A6A6UHW9</accession>
<evidence type="ECO:0000259" key="8">
    <source>
        <dbReference type="PROSITE" id="PS51329"/>
    </source>
</evidence>
<keyword evidence="3" id="KW-0963">Cytoplasm</keyword>
<evidence type="ECO:0000256" key="4">
    <source>
        <dbReference type="ARBA" id="ARBA00022990"/>
    </source>
</evidence>
<dbReference type="Pfam" id="PF07986">
    <property type="entry name" value="TBCC"/>
    <property type="match status" value="1"/>
</dbReference>
<evidence type="ECO:0000256" key="7">
    <source>
        <dbReference type="SAM" id="MobiDB-lite"/>
    </source>
</evidence>
<reference evidence="9" key="1">
    <citation type="journal article" date="2020" name="Stud. Mycol.">
        <title>101 Dothideomycetes genomes: a test case for predicting lifestyles and emergence of pathogens.</title>
        <authorList>
            <person name="Haridas S."/>
            <person name="Albert R."/>
            <person name="Binder M."/>
            <person name="Bloem J."/>
            <person name="Labutti K."/>
            <person name="Salamov A."/>
            <person name="Andreopoulos B."/>
            <person name="Baker S."/>
            <person name="Barry K."/>
            <person name="Bills G."/>
            <person name="Bluhm B."/>
            <person name="Cannon C."/>
            <person name="Castanera R."/>
            <person name="Culley D."/>
            <person name="Daum C."/>
            <person name="Ezra D."/>
            <person name="Gonzalez J."/>
            <person name="Henrissat B."/>
            <person name="Kuo A."/>
            <person name="Liang C."/>
            <person name="Lipzen A."/>
            <person name="Lutzoni F."/>
            <person name="Magnuson J."/>
            <person name="Mondo S."/>
            <person name="Nolan M."/>
            <person name="Ohm R."/>
            <person name="Pangilinan J."/>
            <person name="Park H.-J."/>
            <person name="Ramirez L."/>
            <person name="Alfaro M."/>
            <person name="Sun H."/>
            <person name="Tritt A."/>
            <person name="Yoshinaga Y."/>
            <person name="Zwiers L.-H."/>
            <person name="Turgeon B."/>
            <person name="Goodwin S."/>
            <person name="Spatafora J."/>
            <person name="Crous P."/>
            <person name="Grigoriev I."/>
        </authorList>
    </citation>
    <scope>NUCLEOTIDE SEQUENCE</scope>
    <source>
        <strain evidence="9">CBS 115976</strain>
    </source>
</reference>
<dbReference type="InterPro" id="IPR027684">
    <property type="entry name" value="TBCC"/>
</dbReference>
<evidence type="ECO:0000256" key="1">
    <source>
        <dbReference type="ARBA" id="ARBA00004496"/>
    </source>
</evidence>
<keyword evidence="5" id="KW-0143">Chaperone</keyword>
<dbReference type="InterPro" id="IPR016098">
    <property type="entry name" value="CAP/MinC_C"/>
</dbReference>
<sequence length="359" mass="39254">MSSSNDPAAGFNERFFRYFQHEVTALQEQMDRLATTSIVGGERNDAVDHCLAGIARLSQEVKDASSYLPAYDQRTYGEAVKALTEKLNTVRNSFAPRPKFTFKSALKTRARPTPAPPPPPSESPITNGTNGTSTITNSTNSNSEDAITAQINDLLRQTTTPTIQRPSFDASSSISITNQASIYAAIQAPSRGRPGGRAAKVTDNSESVIDLREIAPSTDPFASVTIKDVEKSVVLCGNVSGPVHITGVKNSVLVMNCRQFRMHECTDVKVYLYASSRPIIEDCKEIGFAPLPLATGGGEVEKENMWDQVDDFKWLKAEQSPNWRLIKEDDRFGKEIWETIKGEESVDALGTALKAFGLT</sequence>
<dbReference type="InterPro" id="IPR012945">
    <property type="entry name" value="Tubulin-bd_cofactor_C_dom"/>
</dbReference>
<evidence type="ECO:0000313" key="9">
    <source>
        <dbReference type="EMBL" id="KAF2671782.1"/>
    </source>
</evidence>
<dbReference type="PANTHER" id="PTHR15139">
    <property type="entry name" value="TUBULIN FOLDING COFACTOR C"/>
    <property type="match status" value="1"/>
</dbReference>
<protein>
    <submittedName>
        <fullName evidence="9">TBCC-domain-containing protein</fullName>
    </submittedName>
</protein>
<dbReference type="AlphaFoldDB" id="A0A6A6UHW9"/>
<dbReference type="Gene3D" id="1.20.58.1250">
    <property type="entry name" value="Tubulin Binding Cofactor C, N-terminal domain"/>
    <property type="match status" value="1"/>
</dbReference>
<dbReference type="Gene3D" id="2.160.20.70">
    <property type="match status" value="1"/>
</dbReference>
<comment type="similarity">
    <text evidence="2">Belongs to the TBCC family.</text>
</comment>
<dbReference type="PROSITE" id="PS51329">
    <property type="entry name" value="C_CAP_COFACTOR_C"/>
    <property type="match status" value="1"/>
</dbReference>
<dbReference type="GO" id="GO:0015631">
    <property type="term" value="F:tubulin binding"/>
    <property type="evidence" value="ECO:0007669"/>
    <property type="project" value="InterPro"/>
</dbReference>
<organism evidence="9 10">
    <name type="scientific">Microthyrium microscopicum</name>
    <dbReference type="NCBI Taxonomy" id="703497"/>
    <lineage>
        <taxon>Eukaryota</taxon>
        <taxon>Fungi</taxon>
        <taxon>Dikarya</taxon>
        <taxon>Ascomycota</taxon>
        <taxon>Pezizomycotina</taxon>
        <taxon>Dothideomycetes</taxon>
        <taxon>Dothideomycetes incertae sedis</taxon>
        <taxon>Microthyriales</taxon>
        <taxon>Microthyriaceae</taxon>
        <taxon>Microthyrium</taxon>
    </lineage>
</organism>
<dbReference type="Pfam" id="PF16752">
    <property type="entry name" value="TBCC_N"/>
    <property type="match status" value="1"/>
</dbReference>
<feature type="compositionally biased region" description="Low complexity" evidence="7">
    <location>
        <begin position="125"/>
        <end position="143"/>
    </location>
</feature>
<dbReference type="GO" id="GO:0005737">
    <property type="term" value="C:cytoplasm"/>
    <property type="evidence" value="ECO:0007669"/>
    <property type="project" value="UniProtKB-SubCell"/>
</dbReference>
<evidence type="ECO:0000256" key="2">
    <source>
        <dbReference type="ARBA" id="ARBA00008848"/>
    </source>
</evidence>
<feature type="domain" description="C-CAP/cofactor C-like" evidence="8">
    <location>
        <begin position="161"/>
        <end position="314"/>
    </location>
</feature>
<keyword evidence="4" id="KW-0007">Acetylation</keyword>
<dbReference type="Proteomes" id="UP000799302">
    <property type="component" value="Unassembled WGS sequence"/>
</dbReference>
<dbReference type="GO" id="GO:0007023">
    <property type="term" value="P:post-chaperonin tubulin folding pathway"/>
    <property type="evidence" value="ECO:0007669"/>
    <property type="project" value="InterPro"/>
</dbReference>
<evidence type="ECO:0000256" key="5">
    <source>
        <dbReference type="ARBA" id="ARBA00023186"/>
    </source>
</evidence>
<dbReference type="InterPro" id="IPR006599">
    <property type="entry name" value="CARP_motif"/>
</dbReference>
<dbReference type="InterPro" id="IPR031925">
    <property type="entry name" value="TBCC_N"/>
</dbReference>
<dbReference type="InterPro" id="IPR038397">
    <property type="entry name" value="TBCC_N_sf"/>
</dbReference>
<comment type="subcellular location">
    <subcellularLocation>
        <location evidence="1">Cytoplasm</location>
    </subcellularLocation>
</comment>
<name>A0A6A6UHW9_9PEZI</name>
<evidence type="ECO:0000313" key="10">
    <source>
        <dbReference type="Proteomes" id="UP000799302"/>
    </source>
</evidence>
<dbReference type="OrthoDB" id="194775at2759"/>
<evidence type="ECO:0000256" key="3">
    <source>
        <dbReference type="ARBA" id="ARBA00022490"/>
    </source>
</evidence>
<dbReference type="InterPro" id="IPR017901">
    <property type="entry name" value="C-CAP_CF_C-like"/>
</dbReference>
<feature type="compositionally biased region" description="Pro residues" evidence="7">
    <location>
        <begin position="113"/>
        <end position="122"/>
    </location>
</feature>
<evidence type="ECO:0000256" key="6">
    <source>
        <dbReference type="ARBA" id="ARBA00026055"/>
    </source>
</evidence>
<dbReference type="SMART" id="SM00673">
    <property type="entry name" value="CARP"/>
    <property type="match status" value="1"/>
</dbReference>
<proteinExistence type="inferred from homology"/>
<comment type="subunit">
    <text evidence="6">Supercomplex made of cofactors A to E. Cofactors A and D function by capturing and stabilizing tubulin in a quasi-native conformation. Cofactor E binds to the cofactor D-tubulin complex; interaction with cofactor C then causes the release of tubulin polypeptides that are committed to the native state.</text>
</comment>
<dbReference type="GO" id="GO:0007021">
    <property type="term" value="P:tubulin complex assembly"/>
    <property type="evidence" value="ECO:0007669"/>
    <property type="project" value="TreeGrafter"/>
</dbReference>
<keyword evidence="10" id="KW-1185">Reference proteome</keyword>
<dbReference type="EMBL" id="MU004232">
    <property type="protein sequence ID" value="KAF2671782.1"/>
    <property type="molecule type" value="Genomic_DNA"/>
</dbReference>
<feature type="region of interest" description="Disordered" evidence="7">
    <location>
        <begin position="103"/>
        <end position="143"/>
    </location>
</feature>
<gene>
    <name evidence="9" type="ORF">BT63DRAFT_452286</name>
</gene>